<dbReference type="PANTHER" id="PTHR43520">
    <property type="entry name" value="ATP7, ISOFORM B"/>
    <property type="match status" value="1"/>
</dbReference>
<evidence type="ECO:0000256" key="1">
    <source>
        <dbReference type="ARBA" id="ARBA00004651"/>
    </source>
</evidence>
<feature type="transmembrane region" description="Helical" evidence="18">
    <location>
        <begin position="114"/>
        <end position="137"/>
    </location>
</feature>
<dbReference type="PANTHER" id="PTHR43520:SF8">
    <property type="entry name" value="P-TYPE CU(+) TRANSPORTER"/>
    <property type="match status" value="1"/>
</dbReference>
<dbReference type="SFLD" id="SFLDG00002">
    <property type="entry name" value="C1.7:_P-type_atpase_like"/>
    <property type="match status" value="1"/>
</dbReference>
<evidence type="ECO:0000256" key="12">
    <source>
        <dbReference type="ARBA" id="ARBA00022989"/>
    </source>
</evidence>
<dbReference type="GO" id="GO:0140581">
    <property type="term" value="F:P-type monovalent copper transporter activity"/>
    <property type="evidence" value="ECO:0007669"/>
    <property type="project" value="UniProtKB-EC"/>
</dbReference>
<evidence type="ECO:0000256" key="7">
    <source>
        <dbReference type="ARBA" id="ARBA00022723"/>
    </source>
</evidence>
<dbReference type="CDD" id="cd00371">
    <property type="entry name" value="HMA"/>
    <property type="match status" value="1"/>
</dbReference>
<dbReference type="CDD" id="cd02094">
    <property type="entry name" value="P-type_ATPase_Cu-like"/>
    <property type="match status" value="1"/>
</dbReference>
<comment type="catalytic activity">
    <reaction evidence="17">
        <text>Cu(+)(in) + ATP + H2O = Cu(+)(out) + ADP + phosphate + H(+)</text>
        <dbReference type="Rhea" id="RHEA:25792"/>
        <dbReference type="ChEBI" id="CHEBI:15377"/>
        <dbReference type="ChEBI" id="CHEBI:15378"/>
        <dbReference type="ChEBI" id="CHEBI:30616"/>
        <dbReference type="ChEBI" id="CHEBI:43474"/>
        <dbReference type="ChEBI" id="CHEBI:49552"/>
        <dbReference type="ChEBI" id="CHEBI:456216"/>
        <dbReference type="EC" id="7.2.2.8"/>
    </reaction>
</comment>
<evidence type="ECO:0000256" key="14">
    <source>
        <dbReference type="ARBA" id="ARBA00023065"/>
    </source>
</evidence>
<evidence type="ECO:0000313" key="21">
    <source>
        <dbReference type="Proteomes" id="UP000230078"/>
    </source>
</evidence>
<dbReference type="InterPro" id="IPR059000">
    <property type="entry name" value="ATPase_P-type_domA"/>
</dbReference>
<keyword evidence="14" id="KW-0406">Ion transport</keyword>
<proteinExistence type="inferred from homology"/>
<keyword evidence="5 18" id="KW-1003">Cell membrane</keyword>
<reference evidence="21" key="1">
    <citation type="submission" date="2017-09" db="EMBL/GenBank/DDBJ databases">
        <title>Depth-based differentiation of microbial function through sediment-hosted aquifers and enrichment of novel symbionts in the deep terrestrial subsurface.</title>
        <authorList>
            <person name="Probst A.J."/>
            <person name="Ladd B."/>
            <person name="Jarett J.K."/>
            <person name="Geller-Mcgrath D.E."/>
            <person name="Sieber C.M.K."/>
            <person name="Emerson J.B."/>
            <person name="Anantharaman K."/>
            <person name="Thomas B.C."/>
            <person name="Malmstrom R."/>
            <person name="Stieglmeier M."/>
            <person name="Klingl A."/>
            <person name="Woyke T."/>
            <person name="Ryan C.M."/>
            <person name="Banfield J.F."/>
        </authorList>
    </citation>
    <scope>NUCLEOTIDE SEQUENCE [LARGE SCALE GENOMIC DNA]</scope>
</reference>
<evidence type="ECO:0000256" key="15">
    <source>
        <dbReference type="ARBA" id="ARBA00023136"/>
    </source>
</evidence>
<feature type="domain" description="HMA" evidence="19">
    <location>
        <begin position="2"/>
        <end position="68"/>
    </location>
</feature>
<dbReference type="InterPro" id="IPR023299">
    <property type="entry name" value="ATPase_P-typ_cyto_dom_N"/>
</dbReference>
<dbReference type="InterPro" id="IPR027256">
    <property type="entry name" value="P-typ_ATPase_IB"/>
</dbReference>
<dbReference type="SUPFAM" id="SSF55008">
    <property type="entry name" value="HMA, heavy metal-associated domain"/>
    <property type="match status" value="1"/>
</dbReference>
<dbReference type="InterPro" id="IPR008250">
    <property type="entry name" value="ATPase_P-typ_transduc_dom_A_sf"/>
</dbReference>
<dbReference type="SFLD" id="SFLDF00027">
    <property type="entry name" value="p-type_atpase"/>
    <property type="match status" value="1"/>
</dbReference>
<dbReference type="Proteomes" id="UP000230078">
    <property type="component" value="Unassembled WGS sequence"/>
</dbReference>
<dbReference type="FunFam" id="2.70.150.10:FF:000020">
    <property type="entry name" value="Copper-exporting P-type ATPase A"/>
    <property type="match status" value="1"/>
</dbReference>
<evidence type="ECO:0000256" key="13">
    <source>
        <dbReference type="ARBA" id="ARBA00023008"/>
    </source>
</evidence>
<dbReference type="Pfam" id="PF00702">
    <property type="entry name" value="Hydrolase"/>
    <property type="match status" value="1"/>
</dbReference>
<comment type="similarity">
    <text evidence="2 18">Belongs to the cation transport ATPase (P-type) (TC 3.A.3) family. Type IB subfamily.</text>
</comment>
<evidence type="ECO:0000256" key="6">
    <source>
        <dbReference type="ARBA" id="ARBA00022692"/>
    </source>
</evidence>
<dbReference type="NCBIfam" id="TIGR01525">
    <property type="entry name" value="ATPase-IB_hvy"/>
    <property type="match status" value="1"/>
</dbReference>
<keyword evidence="6 18" id="KW-0812">Transmembrane</keyword>
<protein>
    <recommendedName>
        <fullName evidence="3">P-type Cu(+) transporter</fullName>
        <ecNumber evidence="3">7.2.2.8</ecNumber>
    </recommendedName>
    <alternativeName>
        <fullName evidence="16">Cu(+)-exporting ATPase</fullName>
    </alternativeName>
</protein>
<evidence type="ECO:0000256" key="4">
    <source>
        <dbReference type="ARBA" id="ARBA00022448"/>
    </source>
</evidence>
<gene>
    <name evidence="20" type="ORF">COX83_02165</name>
</gene>
<dbReference type="SFLD" id="SFLDS00003">
    <property type="entry name" value="Haloacid_Dehalogenase"/>
    <property type="match status" value="1"/>
</dbReference>
<dbReference type="InterPro" id="IPR023214">
    <property type="entry name" value="HAD_sf"/>
</dbReference>
<evidence type="ECO:0000256" key="10">
    <source>
        <dbReference type="ARBA" id="ARBA00022840"/>
    </source>
</evidence>
<evidence type="ECO:0000256" key="16">
    <source>
        <dbReference type="ARBA" id="ARBA00033239"/>
    </source>
</evidence>
<dbReference type="InterPro" id="IPR006121">
    <property type="entry name" value="HMA_dom"/>
</dbReference>
<dbReference type="GO" id="GO:0005524">
    <property type="term" value="F:ATP binding"/>
    <property type="evidence" value="ECO:0007669"/>
    <property type="project" value="UniProtKB-UniRule"/>
</dbReference>
<dbReference type="Gene3D" id="2.70.150.10">
    <property type="entry name" value="Calcium-transporting ATPase, cytoplasmic transduction domain A"/>
    <property type="match status" value="1"/>
</dbReference>
<keyword evidence="7 18" id="KW-0479">Metal-binding</keyword>
<keyword evidence="13" id="KW-0186">Copper</keyword>
<dbReference type="PROSITE" id="PS50846">
    <property type="entry name" value="HMA_2"/>
    <property type="match status" value="1"/>
</dbReference>
<feature type="transmembrane region" description="Helical" evidence="18">
    <location>
        <begin position="228"/>
        <end position="246"/>
    </location>
</feature>
<dbReference type="PROSITE" id="PS01229">
    <property type="entry name" value="COF_2"/>
    <property type="match status" value="1"/>
</dbReference>
<comment type="subcellular location">
    <subcellularLocation>
        <location evidence="1">Cell membrane</location>
        <topology evidence="1">Multi-pass membrane protein</topology>
    </subcellularLocation>
</comment>
<dbReference type="PRINTS" id="PR00120">
    <property type="entry name" value="HATPASE"/>
</dbReference>
<keyword evidence="9" id="KW-0187">Copper transport</keyword>
<dbReference type="Gene3D" id="3.40.1110.10">
    <property type="entry name" value="Calcium-transporting ATPase, cytoplasmic domain N"/>
    <property type="match status" value="1"/>
</dbReference>
<evidence type="ECO:0000256" key="9">
    <source>
        <dbReference type="ARBA" id="ARBA00022796"/>
    </source>
</evidence>
<dbReference type="Pfam" id="PF00122">
    <property type="entry name" value="E1-E2_ATPase"/>
    <property type="match status" value="1"/>
</dbReference>
<dbReference type="InterPro" id="IPR001757">
    <property type="entry name" value="P_typ_ATPase"/>
</dbReference>
<dbReference type="GO" id="GO:0005886">
    <property type="term" value="C:plasma membrane"/>
    <property type="evidence" value="ECO:0007669"/>
    <property type="project" value="UniProtKB-SubCell"/>
</dbReference>
<dbReference type="InterPro" id="IPR044492">
    <property type="entry name" value="P_typ_ATPase_HD_dom"/>
</dbReference>
<keyword evidence="12 18" id="KW-1133">Transmembrane helix</keyword>
<evidence type="ECO:0000256" key="5">
    <source>
        <dbReference type="ARBA" id="ARBA00022475"/>
    </source>
</evidence>
<feature type="transmembrane region" description="Helical" evidence="18">
    <location>
        <begin position="383"/>
        <end position="402"/>
    </location>
</feature>
<accession>A0A2M7V4I4</accession>
<dbReference type="GO" id="GO:0043682">
    <property type="term" value="F:P-type divalent copper transporter activity"/>
    <property type="evidence" value="ECO:0007669"/>
    <property type="project" value="TreeGrafter"/>
</dbReference>
<feature type="transmembrane region" description="Helical" evidence="18">
    <location>
        <begin position="199"/>
        <end position="222"/>
    </location>
</feature>
<organism evidence="20 21">
    <name type="scientific">Candidatus Magasanikbacteria bacterium CG_4_10_14_0_2_um_filter_41_31</name>
    <dbReference type="NCBI Taxonomy" id="1974639"/>
    <lineage>
        <taxon>Bacteria</taxon>
        <taxon>Candidatus Magasanikiibacteriota</taxon>
    </lineage>
</organism>
<dbReference type="InterPro" id="IPR036412">
    <property type="entry name" value="HAD-like_sf"/>
</dbReference>
<dbReference type="InterPro" id="IPR018303">
    <property type="entry name" value="ATPase_P-typ_P_site"/>
</dbReference>
<dbReference type="InterPro" id="IPR017969">
    <property type="entry name" value="Heavy-metal-associated_CS"/>
</dbReference>
<dbReference type="SUPFAM" id="SSF56784">
    <property type="entry name" value="HAD-like"/>
    <property type="match status" value="1"/>
</dbReference>
<sequence>MKKEQYPIVGMHCASCKQLIEKMVKKLPGVEMINVNYASEVMTISYDEKIVSLDDIAKAVQSAGGYELVSDDTETVLASPPEAEKMHAMKGMNMDHKSHASALKKEEYQKLKRTVMWVGMGVIPFLALMVFMLVRTANGQGMMALPFGDISFSGTSYRLHTLYLLQFFLATPILFLGGRQFFVSAWRALKVRSSNMDTLIALGTTTAWIFSTLVTFAPSIFGDVASDVFFEAEVFIVFFILIGRLLEARAKAKTSDAVKALFELQAKEAMVIRDGKEVKIPVADVKKGDTIIVRPGEKIPVDGVISSGASTIDESMVTGESLPAEKNVGDAVIGATINKTSTFQFTAERVGGETMLSQIIQMVEQAQGTTAPIQKLADKVSSIFVPLVISIAIIAALFWFFVAPRIGFVPQNMSVLQLAVYIATTILIIACPCALGLATPTAVMVGTGKAASKGILIKDAEALEKAHSIHTIVFDKTGTLTKGTPSVTDVLFADGQSEQDVLSYAHAVEHLSEHPLSDAIANFAQEKIGTQKTTLVVDTFKAREGRGVSGNINTKIILLGNKRLMDEEHISLDATLLTKANALIEEGKTTIFMSVEGVHVAVFALADTIKDEAKKAISALHTMGIRVAMLTGDNQRTAEAIGKQLGIDMVIAEVLPAEKAQKIQSLQAEQAGRIIAMVGDGINDAPALAQADIGIAMGTGTDVAIEAGDIVLVHGTLDKVIETIHVSKMTLRVVKQNLFWAFGYNLIAIPVAAGLLYPAFGILLSPIIASAAMAFSSVSVVMNSLRLKMIKK</sequence>
<dbReference type="FunFam" id="3.40.50.1000:FF:000144">
    <property type="entry name" value="copper-transporting ATPase 1 isoform X2"/>
    <property type="match status" value="1"/>
</dbReference>
<dbReference type="GO" id="GO:0005507">
    <property type="term" value="F:copper ion binding"/>
    <property type="evidence" value="ECO:0007669"/>
    <property type="project" value="TreeGrafter"/>
</dbReference>
<feature type="transmembrane region" description="Helical" evidence="18">
    <location>
        <begin position="157"/>
        <end position="178"/>
    </location>
</feature>
<dbReference type="GO" id="GO:0055070">
    <property type="term" value="P:copper ion homeostasis"/>
    <property type="evidence" value="ECO:0007669"/>
    <property type="project" value="TreeGrafter"/>
</dbReference>
<dbReference type="Gene3D" id="3.30.70.100">
    <property type="match status" value="1"/>
</dbReference>
<dbReference type="EC" id="7.2.2.8" evidence="3"/>
<dbReference type="Gene3D" id="3.40.50.1000">
    <property type="entry name" value="HAD superfamily/HAD-like"/>
    <property type="match status" value="1"/>
</dbReference>
<dbReference type="InterPro" id="IPR036163">
    <property type="entry name" value="HMA_dom_sf"/>
</dbReference>
<dbReference type="NCBIfam" id="TIGR01494">
    <property type="entry name" value="ATPase_P-type"/>
    <property type="match status" value="1"/>
</dbReference>
<dbReference type="NCBIfam" id="TIGR01511">
    <property type="entry name" value="ATPase-IB1_Cu"/>
    <property type="match status" value="1"/>
</dbReference>
<feature type="transmembrane region" description="Helical" evidence="18">
    <location>
        <begin position="763"/>
        <end position="785"/>
    </location>
</feature>
<evidence type="ECO:0000256" key="3">
    <source>
        <dbReference type="ARBA" id="ARBA00012517"/>
    </source>
</evidence>
<evidence type="ECO:0000256" key="2">
    <source>
        <dbReference type="ARBA" id="ARBA00006024"/>
    </source>
</evidence>
<keyword evidence="15 18" id="KW-0472">Membrane</keyword>
<dbReference type="SUPFAM" id="SSF81665">
    <property type="entry name" value="Calcium ATPase, transmembrane domain M"/>
    <property type="match status" value="1"/>
</dbReference>
<evidence type="ECO:0000256" key="17">
    <source>
        <dbReference type="ARBA" id="ARBA00049289"/>
    </source>
</evidence>
<dbReference type="Pfam" id="PF00403">
    <property type="entry name" value="HMA"/>
    <property type="match status" value="1"/>
</dbReference>
<comment type="caution">
    <text evidence="20">The sequence shown here is derived from an EMBL/GenBank/DDBJ whole genome shotgun (WGS) entry which is preliminary data.</text>
</comment>
<keyword evidence="4" id="KW-0813">Transport</keyword>
<evidence type="ECO:0000256" key="8">
    <source>
        <dbReference type="ARBA" id="ARBA00022741"/>
    </source>
</evidence>
<evidence type="ECO:0000256" key="11">
    <source>
        <dbReference type="ARBA" id="ARBA00022967"/>
    </source>
</evidence>
<dbReference type="SUPFAM" id="SSF81653">
    <property type="entry name" value="Calcium ATPase, transduction domain A"/>
    <property type="match status" value="1"/>
</dbReference>
<keyword evidence="11" id="KW-1278">Translocase</keyword>
<dbReference type="InterPro" id="IPR023298">
    <property type="entry name" value="ATPase_P-typ_TM_dom_sf"/>
</dbReference>
<evidence type="ECO:0000256" key="18">
    <source>
        <dbReference type="RuleBase" id="RU362081"/>
    </source>
</evidence>
<dbReference type="PROSITE" id="PS01047">
    <property type="entry name" value="HMA_1"/>
    <property type="match status" value="1"/>
</dbReference>
<keyword evidence="10 18" id="KW-0067">ATP-binding</keyword>
<evidence type="ECO:0000313" key="20">
    <source>
        <dbReference type="EMBL" id="PIZ93375.1"/>
    </source>
</evidence>
<dbReference type="FunFam" id="3.30.70.100:FF:000001">
    <property type="entry name" value="ATPase copper transporting beta"/>
    <property type="match status" value="1"/>
</dbReference>
<dbReference type="PRINTS" id="PR00119">
    <property type="entry name" value="CATATPASE"/>
</dbReference>
<keyword evidence="8 18" id="KW-0547">Nucleotide-binding</keyword>
<dbReference type="GO" id="GO:0016887">
    <property type="term" value="F:ATP hydrolysis activity"/>
    <property type="evidence" value="ECO:0007669"/>
    <property type="project" value="InterPro"/>
</dbReference>
<feature type="transmembrane region" description="Helical" evidence="18">
    <location>
        <begin position="738"/>
        <end position="757"/>
    </location>
</feature>
<dbReference type="PROSITE" id="PS00154">
    <property type="entry name" value="ATPASE_E1_E2"/>
    <property type="match status" value="1"/>
</dbReference>
<dbReference type="EMBL" id="PFPI01000027">
    <property type="protein sequence ID" value="PIZ93375.1"/>
    <property type="molecule type" value="Genomic_DNA"/>
</dbReference>
<dbReference type="AlphaFoldDB" id="A0A2M7V4I4"/>
<feature type="transmembrane region" description="Helical" evidence="18">
    <location>
        <begin position="414"/>
        <end position="438"/>
    </location>
</feature>
<evidence type="ECO:0000259" key="19">
    <source>
        <dbReference type="PROSITE" id="PS50846"/>
    </source>
</evidence>
<name>A0A2M7V4I4_9BACT</name>